<evidence type="ECO:0000313" key="3">
    <source>
        <dbReference type="Proteomes" id="UP001159363"/>
    </source>
</evidence>
<reference evidence="2 3" key="1">
    <citation type="submission" date="2023-02" db="EMBL/GenBank/DDBJ databases">
        <title>LHISI_Scaffold_Assembly.</title>
        <authorList>
            <person name="Stuart O.P."/>
            <person name="Cleave R."/>
            <person name="Magrath M.J.L."/>
            <person name="Mikheyev A.S."/>
        </authorList>
    </citation>
    <scope>NUCLEOTIDE SEQUENCE [LARGE SCALE GENOMIC DNA]</scope>
    <source>
        <strain evidence="2">Daus_M_001</strain>
        <tissue evidence="2">Leg muscle</tissue>
    </source>
</reference>
<feature type="region of interest" description="Disordered" evidence="1">
    <location>
        <begin position="575"/>
        <end position="595"/>
    </location>
</feature>
<comment type="caution">
    <text evidence="2">The sequence shown here is derived from an EMBL/GenBank/DDBJ whole genome shotgun (WGS) entry which is preliminary data.</text>
</comment>
<keyword evidence="3" id="KW-1185">Reference proteome</keyword>
<accession>A0ABQ9HFV2</accession>
<dbReference type="Proteomes" id="UP001159363">
    <property type="component" value="Chromosome 4"/>
</dbReference>
<sequence length="773" mass="86249">MGQRLNARAGETGYPQETPPTRVIVRNDSHTRESGGNPAIAQIIQQGIRLPVRVREEEYDMAVITWGRGGRAVSPLASHQEEPGSIPGRATGLSYVGIVSENAAGRWVFSGTFRFLRPFIPVLLHTHLNNPHRFSRPRCSETLFKKCVINEIIHLAFCFVLYIEGPGTHLEVLRNIEQGKEWLITRTPGAHALASNVSGRRSPISAWEASQQPRKYGTFRGTPCAASVNGVKVLLSKLPAASCCLFLDSMPLVPAPCVLMRVKLGEYEASPECYGGGNGEIPDKTQRRRPTRFPRTKTGSCLAGNRTRFAFVRGERSKREFIASQDKTPYAYKDGKSCKETCITAERDWAAMACDWGHDYLPKRDWESLTPVIPSPETSTPAPSTPHFLTPALSFYKHSSHWYESQANNGQGHMLPLIYYQMQPGVHLCWTAHHEDEMKQLRNDANSESTVWYVHGTMSVRLQLTTCPAVAPQAPSRGRRHWRVGEAPLMRETRDDNNQACRVMRIVGETPKTLLFVIDGHRESTIIELKTSGGSWCFMPGVVLKRSGGSTMRYLPHLRATNATSPEPVYLSLSCQPRRSMRSSPSPRRQARLGGGNYHPGFFVGALSCRQTPAGANRPSDGATSRQNHIADLPCRSRLVRRRSVMREVLGSNPRYVMGLPAPDLRRIGFLRLSEEYSGLLTSFTQRDSGDRIRAVREVTSQREICDCEYQAVKSAAGRLDYWIRWVAGKRIGRVDRRGAVKCKRVRRANSSHVTAFPEEGGPGGVRGRQLSV</sequence>
<evidence type="ECO:0000256" key="1">
    <source>
        <dbReference type="SAM" id="MobiDB-lite"/>
    </source>
</evidence>
<name>A0ABQ9HFV2_9NEOP</name>
<dbReference type="EMBL" id="JARBHB010000005">
    <property type="protein sequence ID" value="KAJ8883149.1"/>
    <property type="molecule type" value="Genomic_DNA"/>
</dbReference>
<protein>
    <submittedName>
        <fullName evidence="2">Uncharacterized protein</fullName>
    </submittedName>
</protein>
<gene>
    <name evidence="2" type="ORF">PR048_014989</name>
</gene>
<evidence type="ECO:0000313" key="2">
    <source>
        <dbReference type="EMBL" id="KAJ8883149.1"/>
    </source>
</evidence>
<proteinExistence type="predicted"/>
<feature type="compositionally biased region" description="Basic residues" evidence="1">
    <location>
        <begin position="286"/>
        <end position="295"/>
    </location>
</feature>
<organism evidence="2 3">
    <name type="scientific">Dryococelus australis</name>
    <dbReference type="NCBI Taxonomy" id="614101"/>
    <lineage>
        <taxon>Eukaryota</taxon>
        <taxon>Metazoa</taxon>
        <taxon>Ecdysozoa</taxon>
        <taxon>Arthropoda</taxon>
        <taxon>Hexapoda</taxon>
        <taxon>Insecta</taxon>
        <taxon>Pterygota</taxon>
        <taxon>Neoptera</taxon>
        <taxon>Polyneoptera</taxon>
        <taxon>Phasmatodea</taxon>
        <taxon>Verophasmatodea</taxon>
        <taxon>Anareolatae</taxon>
        <taxon>Phasmatidae</taxon>
        <taxon>Eurycanthinae</taxon>
        <taxon>Dryococelus</taxon>
    </lineage>
</organism>
<feature type="region of interest" description="Disordered" evidence="1">
    <location>
        <begin position="1"/>
        <end position="21"/>
    </location>
</feature>
<feature type="region of interest" description="Disordered" evidence="1">
    <location>
        <begin position="278"/>
        <end position="297"/>
    </location>
</feature>